<dbReference type="Pfam" id="PF00072">
    <property type="entry name" value="Response_reg"/>
    <property type="match status" value="1"/>
</dbReference>
<dbReference type="PROSITE" id="PS50110">
    <property type="entry name" value="RESPONSE_REGULATORY"/>
    <property type="match status" value="1"/>
</dbReference>
<dbReference type="eggNOG" id="COG3437">
    <property type="taxonomic scope" value="Bacteria"/>
</dbReference>
<dbReference type="Gene3D" id="3.40.50.2300">
    <property type="match status" value="1"/>
</dbReference>
<accession>B3E9L3</accession>
<dbReference type="AlphaFoldDB" id="B3E9L3"/>
<feature type="modified residue" description="4-aspartylphosphate" evidence="2">
    <location>
        <position position="69"/>
    </location>
</feature>
<dbReference type="SUPFAM" id="SSF52172">
    <property type="entry name" value="CheY-like"/>
    <property type="match status" value="1"/>
</dbReference>
<dbReference type="InterPro" id="IPR050595">
    <property type="entry name" value="Bact_response_regulator"/>
</dbReference>
<evidence type="ECO:0000256" key="2">
    <source>
        <dbReference type="PROSITE-ProRule" id="PRU00169"/>
    </source>
</evidence>
<dbReference type="InterPro" id="IPR011006">
    <property type="entry name" value="CheY-like_superfamily"/>
</dbReference>
<dbReference type="InterPro" id="IPR001789">
    <property type="entry name" value="Sig_transdc_resp-reg_receiver"/>
</dbReference>
<name>B3E9L3_TRIL1</name>
<evidence type="ECO:0000259" key="3">
    <source>
        <dbReference type="PROSITE" id="PS50110"/>
    </source>
</evidence>
<dbReference type="KEGG" id="glo:Glov_1573"/>
<dbReference type="Proteomes" id="UP000002420">
    <property type="component" value="Chromosome"/>
</dbReference>
<proteinExistence type="predicted"/>
<evidence type="ECO:0000256" key="1">
    <source>
        <dbReference type="ARBA" id="ARBA00022553"/>
    </source>
</evidence>
<dbReference type="OrthoDB" id="5392850at2"/>
<keyword evidence="1 2" id="KW-0597">Phosphoprotein</keyword>
<dbReference type="PANTHER" id="PTHR44591">
    <property type="entry name" value="STRESS RESPONSE REGULATOR PROTEIN 1"/>
    <property type="match status" value="1"/>
</dbReference>
<protein>
    <submittedName>
        <fullName evidence="4">Response regulator receiver protein</fullName>
    </submittedName>
</protein>
<dbReference type="EMBL" id="CP001089">
    <property type="protein sequence ID" value="ACD95289.1"/>
    <property type="molecule type" value="Genomic_DNA"/>
</dbReference>
<evidence type="ECO:0000313" key="5">
    <source>
        <dbReference type="Proteomes" id="UP000002420"/>
    </source>
</evidence>
<keyword evidence="5" id="KW-1185">Reference proteome</keyword>
<reference evidence="4 5" key="1">
    <citation type="submission" date="2008-05" db="EMBL/GenBank/DDBJ databases">
        <title>Complete sequence of chromosome of Geobacter lovleyi SZ.</title>
        <authorList>
            <consortium name="US DOE Joint Genome Institute"/>
            <person name="Lucas S."/>
            <person name="Copeland A."/>
            <person name="Lapidus A."/>
            <person name="Glavina del Rio T."/>
            <person name="Dalin E."/>
            <person name="Tice H."/>
            <person name="Bruce D."/>
            <person name="Goodwin L."/>
            <person name="Pitluck S."/>
            <person name="Chertkov O."/>
            <person name="Meincke L."/>
            <person name="Brettin T."/>
            <person name="Detter J.C."/>
            <person name="Han C."/>
            <person name="Tapia R."/>
            <person name="Kuske C.R."/>
            <person name="Schmutz J."/>
            <person name="Larimer F."/>
            <person name="Land M."/>
            <person name="Hauser L."/>
            <person name="Kyrpides N."/>
            <person name="Mikhailova N."/>
            <person name="Sung Y."/>
            <person name="Fletcher K.E."/>
            <person name="Ritalahti K.M."/>
            <person name="Loeffler F.E."/>
            <person name="Richardson P."/>
        </authorList>
    </citation>
    <scope>NUCLEOTIDE SEQUENCE [LARGE SCALE GENOMIC DNA]</scope>
    <source>
        <strain evidence="5">ATCC BAA-1151 / DSM 17278 / SZ</strain>
    </source>
</reference>
<dbReference type="STRING" id="398767.Glov_1573"/>
<evidence type="ECO:0000313" key="4">
    <source>
        <dbReference type="EMBL" id="ACD95289.1"/>
    </source>
</evidence>
<feature type="domain" description="Response regulatory" evidence="3">
    <location>
        <begin position="20"/>
        <end position="135"/>
    </location>
</feature>
<gene>
    <name evidence="4" type="ordered locus">Glov_1573</name>
</gene>
<dbReference type="PANTHER" id="PTHR44591:SF19">
    <property type="entry name" value="TWO-COMPONENT RESPONSE REGULATOR-RELATED"/>
    <property type="match status" value="1"/>
</dbReference>
<dbReference type="SMART" id="SM00448">
    <property type="entry name" value="REC"/>
    <property type="match status" value="1"/>
</dbReference>
<dbReference type="HOGENOM" id="CLU_000445_69_8_7"/>
<sequence length="156" mass="17901">MLQLQPVHFHGQETHVLETHILIVDDEQHVLQSLSRALHAEPYILHLASGAEQGLDLLKQQPCKVVLSDQQMPGRQGLEFIREVKEIQPKAVCILLTGKGSLELYEEAFFETDVFNLLLKPWDTRQLKAAVRSAVLQFGQQSEQKATDWRHLRFLK</sequence>
<dbReference type="GO" id="GO:0000160">
    <property type="term" value="P:phosphorelay signal transduction system"/>
    <property type="evidence" value="ECO:0007669"/>
    <property type="project" value="InterPro"/>
</dbReference>
<organism evidence="4 5">
    <name type="scientific">Trichlorobacter lovleyi (strain ATCC BAA-1151 / DSM 17278 / SZ)</name>
    <name type="common">Geobacter lovleyi</name>
    <dbReference type="NCBI Taxonomy" id="398767"/>
    <lineage>
        <taxon>Bacteria</taxon>
        <taxon>Pseudomonadati</taxon>
        <taxon>Thermodesulfobacteriota</taxon>
        <taxon>Desulfuromonadia</taxon>
        <taxon>Geobacterales</taxon>
        <taxon>Geobacteraceae</taxon>
        <taxon>Trichlorobacter</taxon>
    </lineage>
</organism>
<dbReference type="CDD" id="cd17569">
    <property type="entry name" value="REC_HupR-like"/>
    <property type="match status" value="1"/>
</dbReference>